<gene>
    <name evidence="13" type="ORF">U9M48_004508</name>
</gene>
<comment type="subcellular location">
    <subcellularLocation>
        <location evidence="1">Membrane</location>
        <topology evidence="1">Single-pass type I membrane protein</topology>
    </subcellularLocation>
</comment>
<protein>
    <recommendedName>
        <fullName evidence="15">Leucine-rich repeat-containing N-terminal plant-type domain-containing protein</fullName>
    </recommendedName>
</protein>
<evidence type="ECO:0000256" key="7">
    <source>
        <dbReference type="ARBA" id="ARBA00023136"/>
    </source>
</evidence>
<dbReference type="InterPro" id="IPR032675">
    <property type="entry name" value="LRR_dom_sf"/>
</dbReference>
<organism evidence="13 14">
    <name type="scientific">Paspalum notatum var. saurae</name>
    <dbReference type="NCBI Taxonomy" id="547442"/>
    <lineage>
        <taxon>Eukaryota</taxon>
        <taxon>Viridiplantae</taxon>
        <taxon>Streptophyta</taxon>
        <taxon>Embryophyta</taxon>
        <taxon>Tracheophyta</taxon>
        <taxon>Spermatophyta</taxon>
        <taxon>Magnoliopsida</taxon>
        <taxon>Liliopsida</taxon>
        <taxon>Poales</taxon>
        <taxon>Poaceae</taxon>
        <taxon>PACMAD clade</taxon>
        <taxon>Panicoideae</taxon>
        <taxon>Andropogonodae</taxon>
        <taxon>Paspaleae</taxon>
        <taxon>Paspalinae</taxon>
        <taxon>Paspalum</taxon>
    </lineage>
</organism>
<reference evidence="13 14" key="1">
    <citation type="submission" date="2024-02" db="EMBL/GenBank/DDBJ databases">
        <title>High-quality chromosome-scale genome assembly of Pensacola bahiagrass (Paspalum notatum Flugge var. saurae).</title>
        <authorList>
            <person name="Vega J.M."/>
            <person name="Podio M."/>
            <person name="Orjuela J."/>
            <person name="Siena L.A."/>
            <person name="Pessino S.C."/>
            <person name="Combes M.C."/>
            <person name="Mariac C."/>
            <person name="Albertini E."/>
            <person name="Pupilli F."/>
            <person name="Ortiz J.P.A."/>
            <person name="Leblanc O."/>
        </authorList>
    </citation>
    <scope>NUCLEOTIDE SEQUENCE [LARGE SCALE GENOMIC DNA]</scope>
    <source>
        <strain evidence="13">R1</strain>
        <tissue evidence="13">Leaf</tissue>
    </source>
</reference>
<keyword evidence="7" id="KW-0472">Membrane</keyword>
<feature type="domain" description="Disease resistance R13L4/SHOC-2-like LRR" evidence="12">
    <location>
        <begin position="188"/>
        <end position="312"/>
    </location>
</feature>
<evidence type="ECO:0000256" key="2">
    <source>
        <dbReference type="ARBA" id="ARBA00022614"/>
    </source>
</evidence>
<dbReference type="Proteomes" id="UP001341281">
    <property type="component" value="Chromosome 01"/>
</dbReference>
<dbReference type="SUPFAM" id="SSF52058">
    <property type="entry name" value="L domain-like"/>
    <property type="match status" value="1"/>
</dbReference>
<dbReference type="InterPro" id="IPR055414">
    <property type="entry name" value="LRR_R13L4/SHOC2-like"/>
</dbReference>
<accession>A0AAQ3PMT6</accession>
<evidence type="ECO:0008006" key="15">
    <source>
        <dbReference type="Google" id="ProtNLM"/>
    </source>
</evidence>
<keyword evidence="14" id="KW-1185">Reference proteome</keyword>
<dbReference type="InterPro" id="IPR046956">
    <property type="entry name" value="RLP23-like"/>
</dbReference>
<feature type="domain" description="Leucine-rich repeat-containing N-terminal plant-type" evidence="11">
    <location>
        <begin position="51"/>
        <end position="93"/>
    </location>
</feature>
<dbReference type="Pfam" id="PF08263">
    <property type="entry name" value="LRRNT_2"/>
    <property type="match status" value="1"/>
</dbReference>
<keyword evidence="6" id="KW-1133">Transmembrane helix</keyword>
<dbReference type="FunFam" id="3.80.10.10:FF:000383">
    <property type="entry name" value="Leucine-rich repeat receptor protein kinase EMS1"/>
    <property type="match status" value="1"/>
</dbReference>
<evidence type="ECO:0000313" key="14">
    <source>
        <dbReference type="Proteomes" id="UP001341281"/>
    </source>
</evidence>
<evidence type="ECO:0000256" key="10">
    <source>
        <dbReference type="SAM" id="SignalP"/>
    </source>
</evidence>
<sequence>MVCSSFNTHHTTSCWFLALLEALLVATILTHQSSHAALLTSSSSSSSPCSPEQAAALLQLKGSFSFTADDSCPYNSPNTTLSSWIDGTDCCSWGCDHISGRVTELDLSSRDLCIPFGGLHPALFSLTSLKHLNLDSSNFGGAHLPASGFERLTDLEDLRGRLCKQLLATLQIGPYHREAGALAPAAKRGLSLSGCDLSGPIPDASLSGLRSLRTINLGWNNFSGSTFPLGITYLKRLEVLDLRGMSLSGPIPSSIGNLSSLTKLYLGSNDFSGAFPPTLNNLTYLSELECLSCGLSGRVPSLANLLRLQHVDLGQNNFEGIKAFITGQKDLNIPSSNRRTTLALPHGRSVGRHGRPCPSESASRHRLRKAGCLPPWPVPNGGGRGGTG</sequence>
<feature type="chain" id="PRO_5042826612" description="Leucine-rich repeat-containing N-terminal plant-type domain-containing protein" evidence="10">
    <location>
        <begin position="31"/>
        <end position="388"/>
    </location>
</feature>
<name>A0AAQ3PMT6_PASNO</name>
<evidence type="ECO:0000256" key="3">
    <source>
        <dbReference type="ARBA" id="ARBA00022692"/>
    </source>
</evidence>
<evidence type="ECO:0000256" key="6">
    <source>
        <dbReference type="ARBA" id="ARBA00022989"/>
    </source>
</evidence>
<dbReference type="Pfam" id="PF23598">
    <property type="entry name" value="LRR_14"/>
    <property type="match status" value="1"/>
</dbReference>
<evidence type="ECO:0000259" key="11">
    <source>
        <dbReference type="Pfam" id="PF08263"/>
    </source>
</evidence>
<dbReference type="InterPro" id="IPR013210">
    <property type="entry name" value="LRR_N_plant-typ"/>
</dbReference>
<feature type="region of interest" description="Disordered" evidence="9">
    <location>
        <begin position="347"/>
        <end position="388"/>
    </location>
</feature>
<evidence type="ECO:0000256" key="1">
    <source>
        <dbReference type="ARBA" id="ARBA00004479"/>
    </source>
</evidence>
<evidence type="ECO:0000256" key="9">
    <source>
        <dbReference type="SAM" id="MobiDB-lite"/>
    </source>
</evidence>
<proteinExistence type="predicted"/>
<dbReference type="AlphaFoldDB" id="A0AAQ3PMT6"/>
<dbReference type="PANTHER" id="PTHR48061:SF2">
    <property type="entry name" value="RECEPTOR LIKE PROTEIN 30-LIKE"/>
    <property type="match status" value="1"/>
</dbReference>
<evidence type="ECO:0000259" key="12">
    <source>
        <dbReference type="Pfam" id="PF23598"/>
    </source>
</evidence>
<dbReference type="Gene3D" id="3.80.10.10">
    <property type="entry name" value="Ribonuclease Inhibitor"/>
    <property type="match status" value="2"/>
</dbReference>
<dbReference type="GO" id="GO:0016020">
    <property type="term" value="C:membrane"/>
    <property type="evidence" value="ECO:0007669"/>
    <property type="project" value="UniProtKB-SubCell"/>
</dbReference>
<dbReference type="EMBL" id="CP144745">
    <property type="protein sequence ID" value="WVZ53590.1"/>
    <property type="molecule type" value="Genomic_DNA"/>
</dbReference>
<keyword evidence="4 10" id="KW-0732">Signal</keyword>
<keyword evidence="3" id="KW-0812">Transmembrane</keyword>
<keyword evidence="2" id="KW-0433">Leucine-rich repeat</keyword>
<evidence type="ECO:0000313" key="13">
    <source>
        <dbReference type="EMBL" id="WVZ53590.1"/>
    </source>
</evidence>
<keyword evidence="8" id="KW-0325">Glycoprotein</keyword>
<feature type="signal peptide" evidence="10">
    <location>
        <begin position="1"/>
        <end position="30"/>
    </location>
</feature>
<dbReference type="PANTHER" id="PTHR48061">
    <property type="entry name" value="LEUCINE-RICH REPEAT RECEPTOR PROTEIN KINASE EMS1-LIKE-RELATED"/>
    <property type="match status" value="1"/>
</dbReference>
<keyword evidence="5" id="KW-0677">Repeat</keyword>
<evidence type="ECO:0000256" key="5">
    <source>
        <dbReference type="ARBA" id="ARBA00022737"/>
    </source>
</evidence>
<evidence type="ECO:0000256" key="8">
    <source>
        <dbReference type="ARBA" id="ARBA00023180"/>
    </source>
</evidence>
<evidence type="ECO:0000256" key="4">
    <source>
        <dbReference type="ARBA" id="ARBA00022729"/>
    </source>
</evidence>